<feature type="binding site" evidence="2">
    <location>
        <position position="72"/>
    </location>
    <ligand>
        <name>Fe cation</name>
        <dbReference type="ChEBI" id="CHEBI:24875"/>
    </ligand>
</feature>
<keyword evidence="2" id="KW-0408">Iron</keyword>
<keyword evidence="8" id="KW-1185">Reference proteome</keyword>
<feature type="binding site" evidence="2">
    <location>
        <position position="118"/>
    </location>
    <ligand>
        <name>Fe cation</name>
        <dbReference type="ChEBI" id="CHEBI:24875"/>
    </ligand>
</feature>
<feature type="domain" description="Pirin N-terminal" evidence="5">
    <location>
        <begin position="63"/>
        <end position="138"/>
    </location>
</feature>
<dbReference type="PANTHER" id="PTHR13903:SF8">
    <property type="entry name" value="PIRIN"/>
    <property type="match status" value="1"/>
</dbReference>
<dbReference type="PANTHER" id="PTHR13903">
    <property type="entry name" value="PIRIN-RELATED"/>
    <property type="match status" value="1"/>
</dbReference>
<organism evidence="7 8">
    <name type="scientific">Vagococcus elongatus</name>
    <dbReference type="NCBI Taxonomy" id="180344"/>
    <lineage>
        <taxon>Bacteria</taxon>
        <taxon>Bacillati</taxon>
        <taxon>Bacillota</taxon>
        <taxon>Bacilli</taxon>
        <taxon>Lactobacillales</taxon>
        <taxon>Enterococcaceae</taxon>
        <taxon>Vagococcus</taxon>
    </lineage>
</organism>
<evidence type="ECO:0000313" key="8">
    <source>
        <dbReference type="Proteomes" id="UP000287605"/>
    </source>
</evidence>
<comment type="cofactor">
    <cofactor evidence="2">
        <name>Fe cation</name>
        <dbReference type="ChEBI" id="CHEBI:24875"/>
    </cofactor>
    <text evidence="2">Binds 1 Fe cation per subunit.</text>
</comment>
<dbReference type="InterPro" id="IPR014710">
    <property type="entry name" value="RmlC-like_jellyroll"/>
</dbReference>
<reference evidence="7 8" key="1">
    <citation type="submission" date="2017-05" db="EMBL/GenBank/DDBJ databases">
        <title>Vagococcus spp. assemblies.</title>
        <authorList>
            <person name="Gulvik C.A."/>
        </authorList>
    </citation>
    <scope>NUCLEOTIDE SEQUENCE [LARGE SCALE GENOMIC DNA]</scope>
    <source>
        <strain evidence="7 8">CCUG 51432</strain>
    </source>
</reference>
<dbReference type="SUPFAM" id="SSF51182">
    <property type="entry name" value="RmlC-like cupins"/>
    <property type="match status" value="1"/>
</dbReference>
<evidence type="ECO:0008006" key="9">
    <source>
        <dbReference type="Google" id="ProtNLM"/>
    </source>
</evidence>
<dbReference type="Gene3D" id="2.60.120.10">
    <property type="entry name" value="Jelly Rolls"/>
    <property type="match status" value="2"/>
</dbReference>
<evidence type="ECO:0000256" key="4">
    <source>
        <dbReference type="SAM" id="MobiDB-lite"/>
    </source>
</evidence>
<proteinExistence type="inferred from homology"/>
<evidence type="ECO:0000313" key="7">
    <source>
        <dbReference type="EMBL" id="RSU15551.1"/>
    </source>
</evidence>
<evidence type="ECO:0000256" key="1">
    <source>
        <dbReference type="ARBA" id="ARBA00008416"/>
    </source>
</evidence>
<feature type="binding site" evidence="2">
    <location>
        <position position="116"/>
    </location>
    <ligand>
        <name>Fe cation</name>
        <dbReference type="ChEBI" id="CHEBI:24875"/>
    </ligand>
</feature>
<sequence>MLNGKVYPVNSARIPVQNPYILIARHVDDYPEGNGEMAPVEFPRDWQKGNDFTSGRGWNMYHGEYVPGFPAHPHRGFETITYAKNGIIDHFDSHGNYGRYGNGDIQWMISGRGLQHAEMFPLIETEKNNPFEIVQIWLNLPAHKKMVPPSYKMYWHENIPVIKLADKNPDKNFLKVLVGSYNGVQAERPVENSYGYEEENHINVWDGKLEKGERFVIPSYPNDVKVQFYVGDGKFKVDDYLVDRNSLLVYTSDSEITFTAEEDSEFMVFIGKEIKEEIYAYGPFVMNTKAEVVQAYEDFRKNQFGGWPWSSSAPTIPSDKGRFSVYDKGSKTKYPPKKTTSAQ</sequence>
<evidence type="ECO:0000256" key="3">
    <source>
        <dbReference type="RuleBase" id="RU003457"/>
    </source>
</evidence>
<dbReference type="AlphaFoldDB" id="A0A430B5K3"/>
<dbReference type="CDD" id="cd02909">
    <property type="entry name" value="cupin_pirin_N"/>
    <property type="match status" value="1"/>
</dbReference>
<evidence type="ECO:0000259" key="5">
    <source>
        <dbReference type="Pfam" id="PF02678"/>
    </source>
</evidence>
<keyword evidence="2" id="KW-0479">Metal-binding</keyword>
<evidence type="ECO:0000259" key="6">
    <source>
        <dbReference type="Pfam" id="PF05726"/>
    </source>
</evidence>
<dbReference type="PIRSF" id="PIRSF006232">
    <property type="entry name" value="Pirin"/>
    <property type="match status" value="1"/>
</dbReference>
<gene>
    <name evidence="7" type="ORF">CBF29_00300</name>
</gene>
<comment type="similarity">
    <text evidence="1 3">Belongs to the pirin family.</text>
</comment>
<feature type="region of interest" description="Disordered" evidence="4">
    <location>
        <begin position="315"/>
        <end position="343"/>
    </location>
</feature>
<comment type="caution">
    <text evidence="7">The sequence shown here is derived from an EMBL/GenBank/DDBJ whole genome shotgun (WGS) entry which is preliminary data.</text>
</comment>
<dbReference type="Pfam" id="PF02678">
    <property type="entry name" value="Pirin"/>
    <property type="match status" value="1"/>
</dbReference>
<dbReference type="OrthoDB" id="321327at2"/>
<dbReference type="InterPro" id="IPR003829">
    <property type="entry name" value="Pirin_N_dom"/>
</dbReference>
<dbReference type="RefSeq" id="WP_126806062.1">
    <property type="nucleotide sequence ID" value="NZ_NGKA01000001.1"/>
</dbReference>
<name>A0A430B5K3_9ENTE</name>
<protein>
    <recommendedName>
        <fullName evidence="9">Pirin</fullName>
    </recommendedName>
</protein>
<evidence type="ECO:0000256" key="2">
    <source>
        <dbReference type="PIRSR" id="PIRSR006232-1"/>
    </source>
</evidence>
<feature type="binding site" evidence="2">
    <location>
        <position position="74"/>
    </location>
    <ligand>
        <name>Fe cation</name>
        <dbReference type="ChEBI" id="CHEBI:24875"/>
    </ligand>
</feature>
<dbReference type="InterPro" id="IPR008778">
    <property type="entry name" value="Pirin_C_dom"/>
</dbReference>
<dbReference type="InterPro" id="IPR011051">
    <property type="entry name" value="RmlC_Cupin_sf"/>
</dbReference>
<accession>A0A430B5K3</accession>
<dbReference type="GO" id="GO:0046872">
    <property type="term" value="F:metal ion binding"/>
    <property type="evidence" value="ECO:0007669"/>
    <property type="project" value="UniProtKB-KW"/>
</dbReference>
<feature type="domain" description="Pirin C-terminal" evidence="6">
    <location>
        <begin position="204"/>
        <end position="305"/>
    </location>
</feature>
<dbReference type="Pfam" id="PF05726">
    <property type="entry name" value="Pirin_C"/>
    <property type="match status" value="1"/>
</dbReference>
<dbReference type="Proteomes" id="UP000287605">
    <property type="component" value="Unassembled WGS sequence"/>
</dbReference>
<dbReference type="InterPro" id="IPR012093">
    <property type="entry name" value="Pirin"/>
</dbReference>
<dbReference type="EMBL" id="NGKA01000001">
    <property type="protein sequence ID" value="RSU15551.1"/>
    <property type="molecule type" value="Genomic_DNA"/>
</dbReference>